<dbReference type="GO" id="GO:0006883">
    <property type="term" value="P:intracellular sodium ion homeostasis"/>
    <property type="evidence" value="ECO:0007669"/>
    <property type="project" value="TreeGrafter"/>
</dbReference>
<feature type="transmembrane region" description="Helical" evidence="10">
    <location>
        <begin position="2237"/>
        <end position="2258"/>
    </location>
</feature>
<feature type="transmembrane region" description="Helical" evidence="10">
    <location>
        <begin position="2884"/>
        <end position="2905"/>
    </location>
</feature>
<keyword evidence="8 10" id="KW-0472">Membrane</keyword>
<evidence type="ECO:0000256" key="6">
    <source>
        <dbReference type="ARBA" id="ARBA00022967"/>
    </source>
</evidence>
<dbReference type="InterPro" id="IPR001936">
    <property type="entry name" value="RasGAP_dom"/>
</dbReference>
<feature type="transmembrane region" description="Helical" evidence="10">
    <location>
        <begin position="1999"/>
        <end position="2021"/>
    </location>
</feature>
<dbReference type="InterPro" id="IPR004014">
    <property type="entry name" value="ATPase_P-typ_cation-transptr_N"/>
</dbReference>
<feature type="transmembrane region" description="Helical" evidence="10">
    <location>
        <begin position="2712"/>
        <end position="2735"/>
    </location>
</feature>
<dbReference type="InterPro" id="IPR023214">
    <property type="entry name" value="HAD_sf"/>
</dbReference>
<keyword evidence="7 10" id="KW-1133">Transmembrane helix</keyword>
<feature type="transmembrane region" description="Helical" evidence="10">
    <location>
        <begin position="2781"/>
        <end position="2810"/>
    </location>
</feature>
<dbReference type="InterPro" id="IPR008250">
    <property type="entry name" value="ATPase_P-typ_transduc_dom_A_sf"/>
</dbReference>
<dbReference type="Pfam" id="PF13246">
    <property type="entry name" value="Cation_ATPase"/>
    <property type="match status" value="1"/>
</dbReference>
<dbReference type="RefSeq" id="XP_012186417.1">
    <property type="nucleotide sequence ID" value="XM_012331027.1"/>
</dbReference>
<feature type="compositionally biased region" description="Basic and acidic residues" evidence="9">
    <location>
        <begin position="1414"/>
        <end position="1426"/>
    </location>
</feature>
<dbReference type="GO" id="GO:0016887">
    <property type="term" value="F:ATP hydrolysis activity"/>
    <property type="evidence" value="ECO:0007669"/>
    <property type="project" value="InterPro"/>
</dbReference>
<gene>
    <name evidence="12" type="ORF">PHSY_000386</name>
</gene>
<organism evidence="12 13">
    <name type="scientific">Pseudozyma hubeiensis (strain SY62)</name>
    <name type="common">Yeast</name>
    <dbReference type="NCBI Taxonomy" id="1305764"/>
    <lineage>
        <taxon>Eukaryota</taxon>
        <taxon>Fungi</taxon>
        <taxon>Dikarya</taxon>
        <taxon>Basidiomycota</taxon>
        <taxon>Ustilaginomycotina</taxon>
        <taxon>Ustilaginomycetes</taxon>
        <taxon>Ustilaginales</taxon>
        <taxon>Ustilaginaceae</taxon>
        <taxon>Pseudozyma</taxon>
    </lineage>
</organism>
<comment type="subcellular location">
    <subcellularLocation>
        <location evidence="1">Cell membrane</location>
        <topology evidence="1">Multi-pass membrane protein</topology>
    </subcellularLocation>
</comment>
<dbReference type="InterPro" id="IPR044492">
    <property type="entry name" value="P_typ_ATPase_HD_dom"/>
</dbReference>
<feature type="compositionally biased region" description="Low complexity" evidence="9">
    <location>
        <begin position="242"/>
        <end position="260"/>
    </location>
</feature>
<dbReference type="OrthoDB" id="158672at2759"/>
<feature type="compositionally biased region" description="Low complexity" evidence="9">
    <location>
        <begin position="15"/>
        <end position="25"/>
    </location>
</feature>
<evidence type="ECO:0000256" key="3">
    <source>
        <dbReference type="ARBA" id="ARBA00022692"/>
    </source>
</evidence>
<dbReference type="GO" id="GO:1990573">
    <property type="term" value="P:potassium ion import across plasma membrane"/>
    <property type="evidence" value="ECO:0007669"/>
    <property type="project" value="TreeGrafter"/>
</dbReference>
<evidence type="ECO:0000259" key="11">
    <source>
        <dbReference type="PROSITE" id="PS50018"/>
    </source>
</evidence>
<evidence type="ECO:0000256" key="10">
    <source>
        <dbReference type="SAM" id="Phobius"/>
    </source>
</evidence>
<feature type="region of interest" description="Disordered" evidence="9">
    <location>
        <begin position="1"/>
        <end position="279"/>
    </location>
</feature>
<dbReference type="PANTHER" id="PTHR43294:SF21">
    <property type="entry name" value="CATION TRANSPORTING ATPASE"/>
    <property type="match status" value="1"/>
</dbReference>
<feature type="compositionally biased region" description="Low complexity" evidence="9">
    <location>
        <begin position="51"/>
        <end position="67"/>
    </location>
</feature>
<dbReference type="STRING" id="1305764.R9P443"/>
<accession>R9P443</accession>
<feature type="region of interest" description="Disordered" evidence="9">
    <location>
        <begin position="1602"/>
        <end position="1736"/>
    </location>
</feature>
<dbReference type="SFLD" id="SFLDS00003">
    <property type="entry name" value="Haloacid_Dehalogenase"/>
    <property type="match status" value="1"/>
</dbReference>
<feature type="compositionally biased region" description="Low complexity" evidence="9">
    <location>
        <begin position="675"/>
        <end position="687"/>
    </location>
</feature>
<dbReference type="Gene3D" id="3.40.50.1000">
    <property type="entry name" value="HAD superfamily/HAD-like"/>
    <property type="match status" value="1"/>
</dbReference>
<dbReference type="SUPFAM" id="SSF56784">
    <property type="entry name" value="HAD-like"/>
    <property type="match status" value="1"/>
</dbReference>
<evidence type="ECO:0000256" key="5">
    <source>
        <dbReference type="ARBA" id="ARBA00022840"/>
    </source>
</evidence>
<feature type="compositionally biased region" description="Low complexity" evidence="9">
    <location>
        <begin position="1353"/>
        <end position="1376"/>
    </location>
</feature>
<dbReference type="SMART" id="SM00323">
    <property type="entry name" value="RasGAP"/>
    <property type="match status" value="1"/>
</dbReference>
<proteinExistence type="predicted"/>
<keyword evidence="5" id="KW-0067">ATP-binding</keyword>
<dbReference type="eggNOG" id="KOG0203">
    <property type="taxonomic scope" value="Eukaryota"/>
</dbReference>
<keyword evidence="6" id="KW-1278">Translocase</keyword>
<feature type="transmembrane region" description="Helical" evidence="10">
    <location>
        <begin position="2192"/>
        <end position="2217"/>
    </location>
</feature>
<sequence>MSGAHPLWPDYAPRQQQQQQQQQQQVTAPAISAPAATGQPAGSTHHAGTFSSASALSPSSSSVSSSSRHMPNDGNAIAHVSQSSRTLRKPSPAISPSFAHDAARDASLGHGGRRSMHGSLDRSPPQAAPSAASLELSHDASLLRSASSFAVSSSSSKASRIPVPSQQPFGSQSDHERHFLTSSSSAVGPPPISCLPASSSSAAAEASSTNLANLPSSSSTSFTLGRDLLTPPPPPPPPQGHPSEPSTSPSTFPLPSRPSSNAQFSKLAPSQHSPPQSDMRHNIAAFEPTLPPSSFAARRDASFARVRSGSGSGSGSISAQSRAVPAGDAEVSIAVHVWWPSTSKSSSSTLARAPLFRDAANVKQKISMRTSSSQGRTPELNHDAVFERASFGFRHGAHSWLREKPSKARLNAPSSSVGPLGQWKRAILLFRENGSLSIFGEGNALTHTLQCGTLTSSDVRSVDDSLFGRPHVLSIRPRQPRHRTEISITTRKQEAALEEERARSSEPIFVQFNTQEHLRYLKALLLIYAMPEIYGSAATVTDGGTHRFFRQLDVTISDAKSITPKWPSEPGEAASPSLGNHPSTHSHLPASPTSTATTSGFTTFSSEPARSLSHQLASLRSDDQDDSPASEALTEDAMSGSSRAGSRPSSRPGSRMRHNAQPSVSSLRADADNDAGSGPSRPASRAASLHEHQSQTGDQVNLHNQSMPVPLGGQSGANRFAGISTPASEFAASSPGAPSFMASRASAQQRRDDKDRYDKARFDRYCRIRLDGELVARTSLSRANSSAFAVDKFKLHDVGDAKSLIIEVLHPTEKTNTSLTGSPSPTISKYILLGIVEIPIETLRRNEDIEGRYPIWSVSTFPSLSQQQSSSSIVADEDDAKPATSFHRGVVGELSLSVRLHEGAVMPLSMYDEVYRMCHHDDIIGVVRHLATTMREDLLVSQITRICAASGTIASRISSLIELESANWGEKMEPELLFRANTLLSRSVDHFQRLLALSWLDDCLGPTVRKICYDPLAQARPDTANSTGSAGSAADDSQFDFSTSIRSPPSLPASAIDSIPDGPMTINALRKLSESMWQNIYRQRHSCPPDLRSILHQIRTKVNERYRGTKSARPGIQAVGSFVFLRLFCAALNSPQLYGLASSQPSRGASRKLLLLSKVLLALASKKTAFDKDKDWELVPLNDLLRTYSSAFDDYISVISTEPPTSAPTQWLGIRIDGDVDLQAAALRRSSSLSKLHRESIPRAPYMLDQPQALASFVSFVADSAPDREQADLSYGAGAAMIGGSNSEQAEADRIKQKAAEFVQVCCRIEEAAGMRIEQAGYDPRPIPWERLQRTEVSQRYGEGGSSPAFEPSSAYASQSRASAGSLSSSTATLGTVRKMGNDSRDTGDSSPSSGLGRHRSRRATVGTANARPRMSDSMKGHDSTLDRAGANPDGGSPKSARRKSVGVAARSGLKTTQISTDTHKPGTVNDSSGTGRRTIEKEHTGSSAARQAPAVWGTKLHHRSAFARLRNEEDEHGSDDELRQAYRTLRAEEEGVAVGASRSAEPAGKATAETATVGTQRAMSPLAGDATGSGRSLQTTVALLEADDGSTFVPVHAVRAARPDIGPEMPLPRDADQPSEQARSHARQARPITSHAAAAPSTVQATPEGSLAAQPKPASSLPVASLDPRGSSTGDGSEARNGLTMGREAASEADTNRRHSLGQTGAVARNYSLPRPAAERKGVPSHEHQDRESSDGFELAIEDAYAQTRASLPPSASMPVFMGQPVSSSSAGGAAGMARYGDDASHGVDMAAAKKKSSLLRSLLLDTIPPRLRSRRTTAISLVMAPLTRSNSSGDSFSEKRDVESGAQPAAASATSKKLGPSLSFGANLSNLRSRTTRFDEPSNEQRRLERTHSIAASLRGPSRIDPSAKVPVEFRTLSIQLSQGGLADDSKKHKSDKRAVKELNDLDWHRISVDEVLSRTSTSATAGLDNDQIERRLKQHGKNVMSKPPKRLLQKCFGYVFGGFGTLLIGCSILAFIAWKPLGNPNPQTSNLALAVVLLVVVVIQAVFNAWQDFSTSRIMDSIAGMLPDAVTAIRNGSHSSIEAPDLVVGDVVVVSLGNKIAADLRLISCHEARFDRSVVTGEAEPIAGAVDLTDENYLETRNIALAGTSCVSGSAIGVVVATGDNTVFGRIAAMTNRPKAGLTTLEREVRYFVLTIAAIAVALAVICIIIWGAYLRPKHPDFMSVSQLLVNVVSILVAFLPEGMPVAVTLSLTVIAQKMSKAKILCKQLSTCETLGAVSVLCSDKTGTLTSNNMTATSVGVVGFESTPADAHDHVAGAAGPVGHAFEQVQFVAALCNAAVFDAATMSLPVGERKIFGDATDSAVLRMAEQIRSVQETSKPWDTEYRLNFNSKNKFMLQLVGLRSEAQEDSAAAQKLVSSAMSNGEASTFDAKEDKILLAKGGPDVLLKRATSALDAAGEVVPLTDQVRGSIEAMQSLWSSRGQRVLLLARKIIPASALDTSILIEDAVMAANVDLTVVGLVGIVDPPRPEIPSVVSTCRGAGIRFFMVTGDFELTATAIARQCGIITTSTLYRADNMHSVQLPVYDTHADNSDRTPHALSLTGADLIKLEPSDWEQICRFDEIVFSRTTPEHKLRIVKEFQQRGECVGMTGDGVNDAPSLKQADIGIAMGGGSAVAMEAADMVLLENFSAIVDALLYGRLVFVNLKKTVGYLLPAGSFAELWAVLLSFFFGLPQALSNLQMIFVCIGTDGISSLCLVHEQPEAELLKRKPRNVKTDRLADWKLLLHAYLFVGVPLTLTSSAMAFWYMQRNGVPFSDMWLKYGGGRVQTMDPARFNEVLNRANAVYFFNLVIQQWFNLLGWRTQTRSILQQLPVGKKSTQNLYLFPAMAVSLLIAVFLSYIGAFQRVFLTRGVNVEHYFLPIAFGVGMLALEETRKLVVRTWPKGVLAKLAW</sequence>
<feature type="compositionally biased region" description="Polar residues" evidence="9">
    <location>
        <begin position="577"/>
        <end position="586"/>
    </location>
</feature>
<feature type="region of interest" description="Disordered" evidence="9">
    <location>
        <begin position="1534"/>
        <end position="1575"/>
    </location>
</feature>
<dbReference type="InterPro" id="IPR059000">
    <property type="entry name" value="ATPase_P-type_domA"/>
</dbReference>
<dbReference type="NCBIfam" id="TIGR01494">
    <property type="entry name" value="ATPase_P-type"/>
    <property type="match status" value="2"/>
</dbReference>
<dbReference type="PRINTS" id="PR00121">
    <property type="entry name" value="NAKATPASE"/>
</dbReference>
<dbReference type="Pfam" id="PF00616">
    <property type="entry name" value="RasGAP"/>
    <property type="match status" value="1"/>
</dbReference>
<dbReference type="GeneID" id="24105696"/>
<feature type="region of interest" description="Disordered" evidence="9">
    <location>
        <begin position="1337"/>
        <end position="1498"/>
    </location>
</feature>
<dbReference type="SUPFAM" id="SSF81660">
    <property type="entry name" value="Metal cation-transporting ATPase, ATP-binding domain N"/>
    <property type="match status" value="1"/>
</dbReference>
<feature type="compositionally biased region" description="Low complexity" evidence="9">
    <location>
        <begin position="637"/>
        <end position="653"/>
    </location>
</feature>
<dbReference type="GO" id="GO:0005886">
    <property type="term" value="C:plasma membrane"/>
    <property type="evidence" value="ECO:0007669"/>
    <property type="project" value="UniProtKB-SubCell"/>
</dbReference>
<feature type="transmembrane region" description="Helical" evidence="10">
    <location>
        <begin position="2033"/>
        <end position="2053"/>
    </location>
</feature>
<dbReference type="Proteomes" id="UP000014071">
    <property type="component" value="Unassembled WGS sequence"/>
</dbReference>
<evidence type="ECO:0000256" key="9">
    <source>
        <dbReference type="SAM" id="MobiDB-lite"/>
    </source>
</evidence>
<dbReference type="GO" id="GO:0005524">
    <property type="term" value="F:ATP binding"/>
    <property type="evidence" value="ECO:0007669"/>
    <property type="project" value="UniProtKB-KW"/>
</dbReference>
<dbReference type="SUPFAM" id="SSF81653">
    <property type="entry name" value="Calcium ATPase, transduction domain A"/>
    <property type="match status" value="1"/>
</dbReference>
<dbReference type="GO" id="GO:1902600">
    <property type="term" value="P:proton transmembrane transport"/>
    <property type="evidence" value="ECO:0007669"/>
    <property type="project" value="TreeGrafter"/>
</dbReference>
<feature type="compositionally biased region" description="Low complexity" evidence="9">
    <location>
        <begin position="197"/>
        <end position="208"/>
    </location>
</feature>
<feature type="compositionally biased region" description="Basic and acidic residues" evidence="9">
    <location>
        <begin position="1718"/>
        <end position="1735"/>
    </location>
</feature>
<keyword evidence="3 10" id="KW-0812">Transmembrane</keyword>
<evidence type="ECO:0000256" key="7">
    <source>
        <dbReference type="ARBA" id="ARBA00022989"/>
    </source>
</evidence>
<evidence type="ECO:0000313" key="13">
    <source>
        <dbReference type="Proteomes" id="UP000014071"/>
    </source>
</evidence>
<dbReference type="GO" id="GO:0030007">
    <property type="term" value="P:intracellular potassium ion homeostasis"/>
    <property type="evidence" value="ECO:0007669"/>
    <property type="project" value="TreeGrafter"/>
</dbReference>
<feature type="region of interest" description="Disordered" evidence="9">
    <location>
        <begin position="1831"/>
        <end position="1860"/>
    </location>
</feature>
<dbReference type="GO" id="GO:0036376">
    <property type="term" value="P:sodium ion export across plasma membrane"/>
    <property type="evidence" value="ECO:0007669"/>
    <property type="project" value="TreeGrafter"/>
</dbReference>
<feature type="compositionally biased region" description="Polar residues" evidence="9">
    <location>
        <begin position="261"/>
        <end position="276"/>
    </location>
</feature>
<feature type="compositionally biased region" description="Polar residues" evidence="9">
    <location>
        <begin position="209"/>
        <end position="223"/>
    </location>
</feature>
<feature type="compositionally biased region" description="Low complexity" evidence="9">
    <location>
        <begin position="589"/>
        <end position="606"/>
    </location>
</feature>
<dbReference type="GO" id="GO:0005391">
    <property type="term" value="F:P-type sodium:potassium-exchanging transporter activity"/>
    <property type="evidence" value="ECO:0007669"/>
    <property type="project" value="TreeGrafter"/>
</dbReference>
<feature type="compositionally biased region" description="Low complexity" evidence="9">
    <location>
        <begin position="140"/>
        <end position="164"/>
    </location>
</feature>
<dbReference type="PROSITE" id="PS00154">
    <property type="entry name" value="ATPASE_E1_E2"/>
    <property type="match status" value="1"/>
</dbReference>
<evidence type="ECO:0000256" key="8">
    <source>
        <dbReference type="ARBA" id="ARBA00023136"/>
    </source>
</evidence>
<dbReference type="InterPro" id="IPR001757">
    <property type="entry name" value="P_typ_ATPase"/>
</dbReference>
<feature type="compositionally biased region" description="Polar residues" evidence="9">
    <location>
        <begin position="1554"/>
        <end position="1563"/>
    </location>
</feature>
<feature type="transmembrane region" description="Helical" evidence="10">
    <location>
        <begin position="2846"/>
        <end position="2863"/>
    </location>
</feature>
<dbReference type="Pfam" id="PF00690">
    <property type="entry name" value="Cation_ATPase_N"/>
    <property type="match status" value="1"/>
</dbReference>
<protein>
    <submittedName>
        <fullName evidence="12">Na/K ATPase alpha 1 subunit</fullName>
    </submittedName>
</protein>
<feature type="region of interest" description="Disordered" evidence="9">
    <location>
        <begin position="1875"/>
        <end position="1907"/>
    </location>
</feature>
<dbReference type="eggNOG" id="KOG3508">
    <property type="taxonomic scope" value="Eukaryota"/>
</dbReference>
<evidence type="ECO:0000256" key="2">
    <source>
        <dbReference type="ARBA" id="ARBA00022475"/>
    </source>
</evidence>
<dbReference type="Gene3D" id="1.10.506.10">
    <property type="entry name" value="GTPase Activation - p120gap, domain 1"/>
    <property type="match status" value="1"/>
</dbReference>
<dbReference type="InterPro" id="IPR006068">
    <property type="entry name" value="ATPase_P-typ_cation-transptr_C"/>
</dbReference>
<keyword evidence="13" id="KW-1185">Reference proteome</keyword>
<feature type="domain" description="Ras-GAP" evidence="11">
    <location>
        <begin position="935"/>
        <end position="1165"/>
    </location>
</feature>
<dbReference type="Gene3D" id="1.20.1110.10">
    <property type="entry name" value="Calcium-transporting ATPase, transmembrane domain"/>
    <property type="match status" value="1"/>
</dbReference>
<keyword evidence="4" id="KW-0547">Nucleotide-binding</keyword>
<feature type="region of interest" description="Disordered" evidence="9">
    <location>
        <begin position="561"/>
        <end position="756"/>
    </location>
</feature>
<dbReference type="SMART" id="SM00831">
    <property type="entry name" value="Cation_ATPase_N"/>
    <property type="match status" value="1"/>
</dbReference>
<keyword evidence="2" id="KW-1003">Cell membrane</keyword>
<dbReference type="Pfam" id="PF00122">
    <property type="entry name" value="E1-E2_ATPase"/>
    <property type="match status" value="1"/>
</dbReference>
<evidence type="ECO:0000256" key="4">
    <source>
        <dbReference type="ARBA" id="ARBA00022741"/>
    </source>
</evidence>
<dbReference type="Gene3D" id="3.40.1110.10">
    <property type="entry name" value="Calcium-transporting ATPase, cytoplasmic domain N"/>
    <property type="match status" value="1"/>
</dbReference>
<dbReference type="InterPro" id="IPR023299">
    <property type="entry name" value="ATPase_P-typ_cyto_dom_N"/>
</dbReference>
<dbReference type="SUPFAM" id="SSF81665">
    <property type="entry name" value="Calcium ATPase, transmembrane domain M"/>
    <property type="match status" value="1"/>
</dbReference>
<name>R9P443_PSEHS</name>
<feature type="compositionally biased region" description="Polar residues" evidence="9">
    <location>
        <begin position="694"/>
        <end position="707"/>
    </location>
</feature>
<dbReference type="SUPFAM" id="SSF48350">
    <property type="entry name" value="GTPase activation domain, GAP"/>
    <property type="match status" value="1"/>
</dbReference>
<feature type="compositionally biased region" description="Pro residues" evidence="9">
    <location>
        <begin position="230"/>
        <end position="240"/>
    </location>
</feature>
<reference evidence="13" key="1">
    <citation type="journal article" date="2013" name="Genome Announc.">
        <title>Draft genome sequence of the basidiomycetous yeast-like fungus Pseudozyma hubeiensis SY62, which produces an abundant amount of the biosurfactant mannosylerythritol lipids.</title>
        <authorList>
            <person name="Konishi M."/>
            <person name="Hatada Y."/>
            <person name="Horiuchi J."/>
        </authorList>
    </citation>
    <scope>NUCLEOTIDE SEQUENCE [LARGE SCALE GENOMIC DNA]</scope>
    <source>
        <strain evidence="13">SY62</strain>
    </source>
</reference>
<dbReference type="EMBL" id="DF238769">
    <property type="protein sequence ID" value="GAC92830.1"/>
    <property type="molecule type" value="Genomic_DNA"/>
</dbReference>
<dbReference type="SFLD" id="SFLDF00027">
    <property type="entry name" value="p-type_atpase"/>
    <property type="match status" value="1"/>
</dbReference>
<dbReference type="Gene3D" id="2.70.150.10">
    <property type="entry name" value="Calcium-transporting ATPase, cytoplasmic transduction domain A"/>
    <property type="match status" value="1"/>
</dbReference>
<feature type="compositionally biased region" description="Low complexity" evidence="9">
    <location>
        <begin position="123"/>
        <end position="133"/>
    </location>
</feature>
<dbReference type="InterPro" id="IPR036412">
    <property type="entry name" value="HAD-like_sf"/>
</dbReference>
<dbReference type="InterPro" id="IPR023298">
    <property type="entry name" value="ATPase_P-typ_TM_dom_sf"/>
</dbReference>
<feature type="transmembrane region" description="Helical" evidence="10">
    <location>
        <begin position="2917"/>
        <end position="2933"/>
    </location>
</feature>
<dbReference type="HOGENOM" id="CLU_226276_0_0_1"/>
<dbReference type="InterPro" id="IPR018303">
    <property type="entry name" value="ATPase_P-typ_P_site"/>
</dbReference>
<evidence type="ECO:0000313" key="12">
    <source>
        <dbReference type="EMBL" id="GAC92830.1"/>
    </source>
</evidence>
<dbReference type="PANTHER" id="PTHR43294">
    <property type="entry name" value="SODIUM/POTASSIUM-TRANSPORTING ATPASE SUBUNIT ALPHA"/>
    <property type="match status" value="1"/>
</dbReference>
<dbReference type="FunFam" id="3.40.50.1000:FF:000083">
    <property type="entry name" value="Sodium/potassium-transporting ATPase subunit alpha"/>
    <property type="match status" value="1"/>
</dbReference>
<dbReference type="Pfam" id="PF00689">
    <property type="entry name" value="Cation_ATPase_C"/>
    <property type="match status" value="1"/>
</dbReference>
<evidence type="ECO:0000256" key="1">
    <source>
        <dbReference type="ARBA" id="ARBA00004651"/>
    </source>
</evidence>
<dbReference type="InterPro" id="IPR008936">
    <property type="entry name" value="Rho_GTPase_activation_prot"/>
</dbReference>
<dbReference type="SFLD" id="SFLDG00002">
    <property type="entry name" value="C1.7:_P-type_atpase_like"/>
    <property type="match status" value="1"/>
</dbReference>
<feature type="compositionally biased region" description="Basic and acidic residues" evidence="9">
    <location>
        <begin position="1878"/>
        <end position="1894"/>
    </location>
</feature>
<dbReference type="InterPro" id="IPR050510">
    <property type="entry name" value="Cation_transp_ATPase_P-type"/>
</dbReference>
<dbReference type="PROSITE" id="PS50018">
    <property type="entry name" value="RAS_GTPASE_ACTIV_2"/>
    <property type="match status" value="1"/>
</dbReference>
<dbReference type="PRINTS" id="PR00119">
    <property type="entry name" value="CATATPASE"/>
</dbReference>